<feature type="domain" description="Adenylosuccinate lyase C-terminal" evidence="4">
    <location>
        <begin position="376"/>
        <end position="453"/>
    </location>
</feature>
<dbReference type="InterPro" id="IPR000362">
    <property type="entry name" value="Fumarate_lyase_fam"/>
</dbReference>
<dbReference type="CDD" id="cd01597">
    <property type="entry name" value="pCLME"/>
    <property type="match status" value="1"/>
</dbReference>
<dbReference type="Proteomes" id="UP000268727">
    <property type="component" value="Unassembled WGS sequence"/>
</dbReference>
<reference evidence="5 6" key="1">
    <citation type="submission" date="2018-11" db="EMBL/GenBank/DDBJ databases">
        <title>Sequencing the genomes of 1000 actinobacteria strains.</title>
        <authorList>
            <person name="Klenk H.-P."/>
        </authorList>
    </citation>
    <scope>NUCLEOTIDE SEQUENCE [LARGE SCALE GENOMIC DNA]</scope>
    <source>
        <strain evidence="5 6">DSM 44231</strain>
    </source>
</reference>
<protein>
    <submittedName>
        <fullName evidence="5">3-carboxy-cis,cis-muconate cycloisomerase</fullName>
    </submittedName>
</protein>
<evidence type="ECO:0000256" key="3">
    <source>
        <dbReference type="SAM" id="MobiDB-lite"/>
    </source>
</evidence>
<evidence type="ECO:0000313" key="5">
    <source>
        <dbReference type="EMBL" id="ROP36417.1"/>
    </source>
</evidence>
<dbReference type="InterPro" id="IPR022761">
    <property type="entry name" value="Fumarate_lyase_N"/>
</dbReference>
<comment type="caution">
    <text evidence="5">The sequence shown here is derived from an EMBL/GenBank/DDBJ whole genome shotgun (WGS) entry which is preliminary data.</text>
</comment>
<dbReference type="GO" id="GO:0016829">
    <property type="term" value="F:lyase activity"/>
    <property type="evidence" value="ECO:0007669"/>
    <property type="project" value="UniProtKB-KW"/>
</dbReference>
<dbReference type="SUPFAM" id="SSF48557">
    <property type="entry name" value="L-aspartase-like"/>
    <property type="match status" value="1"/>
</dbReference>
<keyword evidence="1" id="KW-0456">Lyase</keyword>
<feature type="region of interest" description="Disordered" evidence="3">
    <location>
        <begin position="441"/>
        <end position="462"/>
    </location>
</feature>
<dbReference type="PANTHER" id="PTHR43172:SF2">
    <property type="entry name" value="ADENYLOSUCCINATE LYASE C-TERMINAL DOMAIN-CONTAINING PROTEIN"/>
    <property type="match status" value="1"/>
</dbReference>
<dbReference type="NCBIfam" id="TIGR02426">
    <property type="entry name" value="protocat_pcaB"/>
    <property type="match status" value="1"/>
</dbReference>
<dbReference type="InterPro" id="IPR008948">
    <property type="entry name" value="L-Aspartase-like"/>
</dbReference>
<dbReference type="GO" id="GO:0019619">
    <property type="term" value="P:3,4-dihydroxybenzoate catabolic process"/>
    <property type="evidence" value="ECO:0007669"/>
    <property type="project" value="InterPro"/>
</dbReference>
<evidence type="ECO:0000256" key="1">
    <source>
        <dbReference type="ARBA" id="ARBA00023239"/>
    </source>
</evidence>
<comment type="similarity">
    <text evidence="2">Belongs to the class-II fumarase/aspartase family.</text>
</comment>
<dbReference type="SMART" id="SM00998">
    <property type="entry name" value="ADSL_C"/>
    <property type="match status" value="1"/>
</dbReference>
<dbReference type="Pfam" id="PF00206">
    <property type="entry name" value="Lyase_1"/>
    <property type="match status" value="1"/>
</dbReference>
<name>A0A3N1H1M3_9PSEU</name>
<evidence type="ECO:0000313" key="6">
    <source>
        <dbReference type="Proteomes" id="UP000268727"/>
    </source>
</evidence>
<keyword evidence="6" id="KW-1185">Reference proteome</keyword>
<organism evidence="5 6">
    <name type="scientific">Saccharothrix texasensis</name>
    <dbReference type="NCBI Taxonomy" id="103734"/>
    <lineage>
        <taxon>Bacteria</taxon>
        <taxon>Bacillati</taxon>
        <taxon>Actinomycetota</taxon>
        <taxon>Actinomycetes</taxon>
        <taxon>Pseudonocardiales</taxon>
        <taxon>Pseudonocardiaceae</taxon>
        <taxon>Saccharothrix</taxon>
    </lineage>
</organism>
<dbReference type="PANTHER" id="PTHR43172">
    <property type="entry name" value="ADENYLOSUCCINATE LYASE"/>
    <property type="match status" value="1"/>
</dbReference>
<keyword evidence="5" id="KW-0413">Isomerase</keyword>
<proteinExistence type="inferred from homology"/>
<dbReference type="RefSeq" id="WP_211348117.1">
    <property type="nucleotide sequence ID" value="NZ_RJKM01000001.1"/>
</dbReference>
<dbReference type="PRINTS" id="PR00149">
    <property type="entry name" value="FUMRATELYASE"/>
</dbReference>
<gene>
    <name evidence="5" type="ORF">EDD40_1684</name>
</gene>
<dbReference type="InterPro" id="IPR019468">
    <property type="entry name" value="AdenyloSucc_lyase_C"/>
</dbReference>
<evidence type="ECO:0000256" key="2">
    <source>
        <dbReference type="ARBA" id="ARBA00034772"/>
    </source>
</evidence>
<dbReference type="EMBL" id="RJKM01000001">
    <property type="protein sequence ID" value="ROP36417.1"/>
    <property type="molecule type" value="Genomic_DNA"/>
</dbReference>
<dbReference type="Gene3D" id="1.20.200.10">
    <property type="entry name" value="Fumarase/aspartase (Central domain)"/>
    <property type="match status" value="1"/>
</dbReference>
<accession>A0A3N1H1M3</accession>
<dbReference type="InterPro" id="IPR012789">
    <property type="entry name" value="Protocat_PcaB-like"/>
</dbReference>
<dbReference type="GO" id="GO:0016853">
    <property type="term" value="F:isomerase activity"/>
    <property type="evidence" value="ECO:0007669"/>
    <property type="project" value="UniProtKB-KW"/>
</dbReference>
<feature type="region of interest" description="Disordered" evidence="3">
    <location>
        <begin position="1"/>
        <end position="28"/>
    </location>
</feature>
<evidence type="ECO:0000259" key="4">
    <source>
        <dbReference type="SMART" id="SM00998"/>
    </source>
</evidence>
<sequence>MKPSSSTSEHGGRSSGPREPGTRSLWGTLFTDPDVDDETCDRAWLRAMLDFERALAIVQARAGIVTEEAARMVVTAIDVGHYDPVVLGEGALTSGTPVVPLVRAIGAHVTAEGRAAVHNGATSQDVLDTALSLVAFRALGPILDGLRGVAAECERLARRHRDTLIAGRTLTQHALPTTFGLKCAGWLVAVDEAEAALTRVRTRRLAVQFGGAAGTQAAVRSGVDLTGQLADQLGLVAPLIPWHTNRTRVAELAGALGEASGVLAKIAQDVVLLAQTEVAEVAEADGGTSSAMPHKHNPVRAVLVTACARRVPGLVATVLSSMAQEHERAAGAWHSEWQTVTELLRLVGGAVRGTRELLSRLRVDPERMRRNLDLTGGLLMAENVAVRLADRIGRSEAQELVAEVCRTAVAAGRSLRDALLADLRIGLSEKEIDDALDPAGYTGSAGEFTDRALAAHRGRNRP</sequence>
<dbReference type="AlphaFoldDB" id="A0A3N1H1M3"/>
<dbReference type="Pfam" id="PF10397">
    <property type="entry name" value="ADSL_C"/>
    <property type="match status" value="1"/>
</dbReference>
<dbReference type="Gene3D" id="1.10.40.30">
    <property type="entry name" value="Fumarase/aspartase (C-terminal domain)"/>
    <property type="match status" value="1"/>
</dbReference>